<accession>A0AA88N1T8</accession>
<name>A0AA88N1T8_TACVA</name>
<reference evidence="2" key="1">
    <citation type="submission" date="2023-08" db="EMBL/GenBank/DDBJ databases">
        <title>Pelteobagrus vachellii genome.</title>
        <authorList>
            <person name="Liu H."/>
        </authorList>
    </citation>
    <scope>NUCLEOTIDE SEQUENCE</scope>
    <source>
        <strain evidence="2">PRFRI_2022a</strain>
        <tissue evidence="2">Muscle</tissue>
    </source>
</reference>
<evidence type="ECO:0000313" key="3">
    <source>
        <dbReference type="Proteomes" id="UP001187315"/>
    </source>
</evidence>
<proteinExistence type="predicted"/>
<evidence type="ECO:0008006" key="4">
    <source>
        <dbReference type="Google" id="ProtNLM"/>
    </source>
</evidence>
<feature type="chain" id="PRO_5041733177" description="Secreted protein" evidence="1">
    <location>
        <begin position="26"/>
        <end position="85"/>
    </location>
</feature>
<keyword evidence="1" id="KW-0732">Signal</keyword>
<dbReference type="EMBL" id="JAVHJS010000010">
    <property type="protein sequence ID" value="KAK2846143.1"/>
    <property type="molecule type" value="Genomic_DNA"/>
</dbReference>
<evidence type="ECO:0000256" key="1">
    <source>
        <dbReference type="SAM" id="SignalP"/>
    </source>
</evidence>
<gene>
    <name evidence="2" type="ORF">Q7C36_010997</name>
</gene>
<sequence length="85" mass="9556">MRGIFQICRHPIAFLLNILCSSIKGKPLAVCVLKELSGGISPMDCDQRVYYGAMCYGAKKEERMESLGMEGLQVLLKCHERSFSR</sequence>
<organism evidence="2 3">
    <name type="scientific">Tachysurus vachellii</name>
    <name type="common">Darkbarbel catfish</name>
    <name type="synonym">Pelteobagrus vachellii</name>
    <dbReference type="NCBI Taxonomy" id="175792"/>
    <lineage>
        <taxon>Eukaryota</taxon>
        <taxon>Metazoa</taxon>
        <taxon>Chordata</taxon>
        <taxon>Craniata</taxon>
        <taxon>Vertebrata</taxon>
        <taxon>Euteleostomi</taxon>
        <taxon>Actinopterygii</taxon>
        <taxon>Neopterygii</taxon>
        <taxon>Teleostei</taxon>
        <taxon>Ostariophysi</taxon>
        <taxon>Siluriformes</taxon>
        <taxon>Bagridae</taxon>
        <taxon>Tachysurus</taxon>
    </lineage>
</organism>
<protein>
    <recommendedName>
        <fullName evidence="4">Secreted protein</fullName>
    </recommendedName>
</protein>
<evidence type="ECO:0000313" key="2">
    <source>
        <dbReference type="EMBL" id="KAK2846143.1"/>
    </source>
</evidence>
<dbReference type="AlphaFoldDB" id="A0AA88N1T8"/>
<feature type="signal peptide" evidence="1">
    <location>
        <begin position="1"/>
        <end position="25"/>
    </location>
</feature>
<comment type="caution">
    <text evidence="2">The sequence shown here is derived from an EMBL/GenBank/DDBJ whole genome shotgun (WGS) entry which is preliminary data.</text>
</comment>
<keyword evidence="3" id="KW-1185">Reference proteome</keyword>
<dbReference type="Proteomes" id="UP001187315">
    <property type="component" value="Unassembled WGS sequence"/>
</dbReference>